<keyword evidence="8 11" id="KW-0407">Ion channel</keyword>
<evidence type="ECO:0000256" key="4">
    <source>
        <dbReference type="ARBA" id="ARBA00022692"/>
    </source>
</evidence>
<dbReference type="GO" id="GO:0062054">
    <property type="term" value="F:fluoride channel activity"/>
    <property type="evidence" value="ECO:0007669"/>
    <property type="project" value="UniProtKB-UniRule"/>
</dbReference>
<evidence type="ECO:0000256" key="3">
    <source>
        <dbReference type="ARBA" id="ARBA00022519"/>
    </source>
</evidence>
<keyword evidence="4 11" id="KW-0812">Transmembrane</keyword>
<feature type="transmembrane region" description="Helical" evidence="11">
    <location>
        <begin position="6"/>
        <end position="29"/>
    </location>
</feature>
<keyword evidence="7 11" id="KW-0472">Membrane</keyword>
<feature type="transmembrane region" description="Helical" evidence="11">
    <location>
        <begin position="41"/>
        <end position="68"/>
    </location>
</feature>
<dbReference type="RefSeq" id="WP_146575739.1">
    <property type="nucleotide sequence ID" value="NZ_SJPM01000001.1"/>
</dbReference>
<comment type="caution">
    <text evidence="12">The sequence shown here is derived from an EMBL/GenBank/DDBJ whole genome shotgun (WGS) entry which is preliminary data.</text>
</comment>
<feature type="binding site" evidence="11">
    <location>
        <position position="96"/>
    </location>
    <ligand>
        <name>Na(+)</name>
        <dbReference type="ChEBI" id="CHEBI:29101"/>
        <note>structural</note>
    </ligand>
</feature>
<reference evidence="12 13" key="1">
    <citation type="submission" date="2019-02" db="EMBL/GenBank/DDBJ databases">
        <title>Deep-cultivation of Planctomycetes and their phenomic and genomic characterization uncovers novel biology.</title>
        <authorList>
            <person name="Wiegand S."/>
            <person name="Jogler M."/>
            <person name="Boedeker C."/>
            <person name="Pinto D."/>
            <person name="Vollmers J."/>
            <person name="Rivas-Marin E."/>
            <person name="Kohn T."/>
            <person name="Peeters S.H."/>
            <person name="Heuer A."/>
            <person name="Rast P."/>
            <person name="Oberbeckmann S."/>
            <person name="Bunk B."/>
            <person name="Jeske O."/>
            <person name="Meyerdierks A."/>
            <person name="Storesund J.E."/>
            <person name="Kallscheuer N."/>
            <person name="Luecker S."/>
            <person name="Lage O.M."/>
            <person name="Pohl T."/>
            <person name="Merkel B.J."/>
            <person name="Hornburger P."/>
            <person name="Mueller R.-W."/>
            <person name="Bruemmer F."/>
            <person name="Labrenz M."/>
            <person name="Spormann A.M."/>
            <person name="Op Den Camp H."/>
            <person name="Overmann J."/>
            <person name="Amann R."/>
            <person name="Jetten M.S.M."/>
            <person name="Mascher T."/>
            <person name="Medema M.H."/>
            <person name="Devos D.P."/>
            <person name="Kaster A.-K."/>
            <person name="Ovreas L."/>
            <person name="Rohde M."/>
            <person name="Galperin M.Y."/>
            <person name="Jogler C."/>
        </authorList>
    </citation>
    <scope>NUCLEOTIDE SEQUENCE [LARGE SCALE GENOMIC DNA]</scope>
    <source>
        <strain evidence="12 13">Pla100</strain>
    </source>
</reference>
<keyword evidence="11" id="KW-0479">Metal-binding</keyword>
<comment type="catalytic activity">
    <reaction evidence="10">
        <text>fluoride(in) = fluoride(out)</text>
        <dbReference type="Rhea" id="RHEA:76159"/>
        <dbReference type="ChEBI" id="CHEBI:17051"/>
    </reaction>
    <physiologicalReaction direction="left-to-right" evidence="10">
        <dbReference type="Rhea" id="RHEA:76160"/>
    </physiologicalReaction>
</comment>
<evidence type="ECO:0000313" key="13">
    <source>
        <dbReference type="Proteomes" id="UP000316213"/>
    </source>
</evidence>
<sequence length="147" mass="15035">MIGWPTQILAVAIGGALGALSRYGLTVLCTQTSVSRGISGLSALVGGGPSFATTLANLIGCLLLGIVYQWSESVAAMAQTPLNPKLLLAIRVGFLGSLTTFSTLIGDCAVLGNEGRTGVSLTLLSVNLIAGWGLFLLAIWVVRGVMS</sequence>
<dbReference type="EMBL" id="SJPM01000001">
    <property type="protein sequence ID" value="TWU03162.1"/>
    <property type="molecule type" value="Genomic_DNA"/>
</dbReference>
<dbReference type="Proteomes" id="UP000316213">
    <property type="component" value="Unassembled WGS sequence"/>
</dbReference>
<keyword evidence="3" id="KW-0997">Cell inner membrane</keyword>
<dbReference type="Pfam" id="PF02537">
    <property type="entry name" value="CRCB"/>
    <property type="match status" value="1"/>
</dbReference>
<keyword evidence="6 11" id="KW-0406">Ion transport</keyword>
<evidence type="ECO:0000256" key="1">
    <source>
        <dbReference type="ARBA" id="ARBA00004651"/>
    </source>
</evidence>
<evidence type="ECO:0000256" key="6">
    <source>
        <dbReference type="ARBA" id="ARBA00023065"/>
    </source>
</evidence>
<proteinExistence type="inferred from homology"/>
<evidence type="ECO:0000256" key="9">
    <source>
        <dbReference type="ARBA" id="ARBA00035120"/>
    </source>
</evidence>
<accession>A0A5C6AVT1</accession>
<gene>
    <name evidence="11 12" type="primary">crcB</name>
    <name evidence="11" type="synonym">fluC</name>
    <name evidence="12" type="ORF">Pla100_00800</name>
</gene>
<name>A0A5C6AVT1_9BACT</name>
<dbReference type="GO" id="GO:0005886">
    <property type="term" value="C:plasma membrane"/>
    <property type="evidence" value="ECO:0007669"/>
    <property type="project" value="UniProtKB-SubCell"/>
</dbReference>
<dbReference type="HAMAP" id="MF_00454">
    <property type="entry name" value="FluC"/>
    <property type="match status" value="1"/>
</dbReference>
<evidence type="ECO:0000256" key="2">
    <source>
        <dbReference type="ARBA" id="ARBA00022475"/>
    </source>
</evidence>
<keyword evidence="11" id="KW-0915">Sodium</keyword>
<keyword evidence="11" id="KW-0813">Transport</keyword>
<dbReference type="OrthoDB" id="9815830at2"/>
<feature type="transmembrane region" description="Helical" evidence="11">
    <location>
        <begin position="123"/>
        <end position="142"/>
    </location>
</feature>
<keyword evidence="13" id="KW-1185">Reference proteome</keyword>
<feature type="binding site" evidence="11">
    <location>
        <position position="99"/>
    </location>
    <ligand>
        <name>Na(+)</name>
        <dbReference type="ChEBI" id="CHEBI:29101"/>
        <note>structural</note>
    </ligand>
</feature>
<evidence type="ECO:0000256" key="8">
    <source>
        <dbReference type="ARBA" id="ARBA00023303"/>
    </source>
</evidence>
<dbReference type="GO" id="GO:0140114">
    <property type="term" value="P:cellular detoxification of fluoride"/>
    <property type="evidence" value="ECO:0007669"/>
    <property type="project" value="UniProtKB-UniRule"/>
</dbReference>
<dbReference type="InterPro" id="IPR003691">
    <property type="entry name" value="FluC"/>
</dbReference>
<evidence type="ECO:0000256" key="10">
    <source>
        <dbReference type="ARBA" id="ARBA00035585"/>
    </source>
</evidence>
<dbReference type="GO" id="GO:0046872">
    <property type="term" value="F:metal ion binding"/>
    <property type="evidence" value="ECO:0007669"/>
    <property type="project" value="UniProtKB-KW"/>
</dbReference>
<evidence type="ECO:0000256" key="7">
    <source>
        <dbReference type="ARBA" id="ARBA00023136"/>
    </source>
</evidence>
<organism evidence="12 13">
    <name type="scientific">Neorhodopirellula pilleata</name>
    <dbReference type="NCBI Taxonomy" id="2714738"/>
    <lineage>
        <taxon>Bacteria</taxon>
        <taxon>Pseudomonadati</taxon>
        <taxon>Planctomycetota</taxon>
        <taxon>Planctomycetia</taxon>
        <taxon>Pirellulales</taxon>
        <taxon>Pirellulaceae</taxon>
        <taxon>Neorhodopirellula</taxon>
    </lineage>
</organism>
<keyword evidence="5 11" id="KW-1133">Transmembrane helix</keyword>
<comment type="function">
    <text evidence="11">Fluoride-specific ion channel. Important for reducing fluoride concentration in the cell, thus reducing its toxicity.</text>
</comment>
<evidence type="ECO:0000313" key="12">
    <source>
        <dbReference type="EMBL" id="TWU03162.1"/>
    </source>
</evidence>
<comment type="activity regulation">
    <text evidence="11">Na(+) is not transported, but it plays an essential structural role and its presence is essential for fluoride channel function.</text>
</comment>
<comment type="similarity">
    <text evidence="9 11">Belongs to the fluoride channel Fluc/FEX (TC 1.A.43) family.</text>
</comment>
<comment type="subcellular location">
    <subcellularLocation>
        <location evidence="1 11">Cell membrane</location>
        <topology evidence="1 11">Multi-pass membrane protein</topology>
    </subcellularLocation>
</comment>
<evidence type="ECO:0000256" key="11">
    <source>
        <dbReference type="HAMAP-Rule" id="MF_00454"/>
    </source>
</evidence>
<protein>
    <recommendedName>
        <fullName evidence="11">Fluoride-specific ion channel FluC</fullName>
    </recommendedName>
</protein>
<dbReference type="AlphaFoldDB" id="A0A5C6AVT1"/>
<keyword evidence="2 11" id="KW-1003">Cell membrane</keyword>
<evidence type="ECO:0000256" key="5">
    <source>
        <dbReference type="ARBA" id="ARBA00022989"/>
    </source>
</evidence>
<feature type="transmembrane region" description="Helical" evidence="11">
    <location>
        <begin position="88"/>
        <end position="111"/>
    </location>
</feature>